<keyword evidence="7" id="KW-0677">Repeat</keyword>
<dbReference type="Proteomes" id="UP001652623">
    <property type="component" value="Chromosome 6"/>
</dbReference>
<dbReference type="SUPFAM" id="SSF52047">
    <property type="entry name" value="RNI-like"/>
    <property type="match status" value="2"/>
</dbReference>
<dbReference type="PANTHER" id="PTHR48061:SF2">
    <property type="entry name" value="RECEPTOR LIKE PROTEIN 30-LIKE"/>
    <property type="match status" value="1"/>
</dbReference>
<feature type="domain" description="Leucine-rich repeat-containing N-terminal plant-type" evidence="14">
    <location>
        <begin position="32"/>
        <end position="72"/>
    </location>
</feature>
<dbReference type="PROSITE" id="PS51450">
    <property type="entry name" value="LRR"/>
    <property type="match status" value="1"/>
</dbReference>
<dbReference type="SUPFAM" id="SSF52058">
    <property type="entry name" value="L domain-like"/>
    <property type="match status" value="1"/>
</dbReference>
<dbReference type="InterPro" id="IPR046956">
    <property type="entry name" value="RLP23-like"/>
</dbReference>
<evidence type="ECO:0000313" key="17">
    <source>
        <dbReference type="RefSeq" id="XP_060673851.1"/>
    </source>
</evidence>
<evidence type="ECO:0000256" key="5">
    <source>
        <dbReference type="ARBA" id="ARBA00022692"/>
    </source>
</evidence>
<feature type="domain" description="Disease resistance R13L4/SHOC-2-like LRR" evidence="15">
    <location>
        <begin position="93"/>
        <end position="291"/>
    </location>
</feature>
<protein>
    <submittedName>
        <fullName evidence="17">Receptor-like protein 6</fullName>
    </submittedName>
</protein>
<evidence type="ECO:0000256" key="7">
    <source>
        <dbReference type="ARBA" id="ARBA00022737"/>
    </source>
</evidence>
<dbReference type="InterPro" id="IPR055414">
    <property type="entry name" value="LRR_R13L4/SHOC2-like"/>
</dbReference>
<evidence type="ECO:0000259" key="14">
    <source>
        <dbReference type="Pfam" id="PF08263"/>
    </source>
</evidence>
<dbReference type="Pfam" id="PF13855">
    <property type="entry name" value="LRR_8"/>
    <property type="match status" value="2"/>
</dbReference>
<organism evidence="16 17">
    <name type="scientific">Ziziphus jujuba</name>
    <name type="common">Chinese jujube</name>
    <name type="synonym">Ziziphus sativa</name>
    <dbReference type="NCBI Taxonomy" id="326968"/>
    <lineage>
        <taxon>Eukaryota</taxon>
        <taxon>Viridiplantae</taxon>
        <taxon>Streptophyta</taxon>
        <taxon>Embryophyta</taxon>
        <taxon>Tracheophyta</taxon>
        <taxon>Spermatophyta</taxon>
        <taxon>Magnoliopsida</taxon>
        <taxon>eudicotyledons</taxon>
        <taxon>Gunneridae</taxon>
        <taxon>Pentapetalae</taxon>
        <taxon>rosids</taxon>
        <taxon>fabids</taxon>
        <taxon>Rosales</taxon>
        <taxon>Rhamnaceae</taxon>
        <taxon>Paliureae</taxon>
        <taxon>Ziziphus</taxon>
    </lineage>
</organism>
<dbReference type="SUPFAM" id="SSF52075">
    <property type="entry name" value="Outer arm dynein light chain 1"/>
    <property type="match status" value="1"/>
</dbReference>
<keyword evidence="11" id="KW-0325">Glycoprotein</keyword>
<evidence type="ECO:0000256" key="9">
    <source>
        <dbReference type="ARBA" id="ARBA00023136"/>
    </source>
</evidence>
<keyword evidence="16" id="KW-1185">Reference proteome</keyword>
<keyword evidence="8" id="KW-1133">Transmembrane helix</keyword>
<comment type="subcellular location">
    <subcellularLocation>
        <location evidence="1">Cell membrane</location>
        <topology evidence="1">Single-pass type I membrane protein</topology>
    </subcellularLocation>
</comment>
<evidence type="ECO:0000256" key="12">
    <source>
        <dbReference type="SAM" id="MobiDB-lite"/>
    </source>
</evidence>
<evidence type="ECO:0000256" key="1">
    <source>
        <dbReference type="ARBA" id="ARBA00004251"/>
    </source>
</evidence>
<feature type="compositionally biased region" description="Low complexity" evidence="12">
    <location>
        <begin position="1109"/>
        <end position="1127"/>
    </location>
</feature>
<evidence type="ECO:0000256" key="10">
    <source>
        <dbReference type="ARBA" id="ARBA00023170"/>
    </source>
</evidence>
<dbReference type="Pfam" id="PF23598">
    <property type="entry name" value="LRR_14"/>
    <property type="match status" value="1"/>
</dbReference>
<keyword evidence="9" id="KW-0472">Membrane</keyword>
<comment type="similarity">
    <text evidence="2">Belongs to the RLP family.</text>
</comment>
<sequence>MRSLLFSWLFILPIYATLLSFQIIVVSGQCLSDQQSLLLQLKNSLKFNSTASKKLVQWNQSSDCCFWEGITCEEGRVTGLNLSQESISGGVDSVFDFRYLKSLDLSYNNISSTIPSRIGNLTNLRHLNFSNAGFVGQIPKEISDLTRLVTLDFSTLLVLGPSLLKLENPNLRMLVQNLAELEELHLDGLNISASRNDWCQSLSSSLPNLRVLSLSNCYVSGPIDDSLGKLHSLSVIRLDNNNLSALVPGFLADFSNLSFLHLSSCGLNGIFPKEIFQVPTLRTLDISFNKLLHGSFPYFPPESALQSLVVGSTNFSGKLPASIGNLKRLSRLDLSYCHFHGKLPTSMTNLTELVYLDLSVNNFTGPIPPFSMSRNLSKIQLSQNGFTGAMSSSHWEALLNLVDIDLRNNSLTGSIPPSLFSLPLLRKIQLSNNQFDGPVFVFPNASSTVLDTLDLSSNNLQGPLPSSIFKFKKLSILSLSSNNFNGTIPLDSILSLANLTSLDLSYNNLSVNAGVNDPTLSSFSNIRTLKLASCKLRIFPYLKNQSKLVNLDLSQNQIHGEIPNWIWAVGNGSLSYLNLSYNHLDSMQEPYFFPNLFVLDLHFNHLRGNIPILPQSASYIDLSSNNFTSSIPTDIGKNLGITVFFSLSNNSLTGNIPESLCKASYLQVLDLSKNNLSGKIPACVSEMSQTLGVLNLRKNNFNGMIPDAFPLYCALETLDLSENLIGGKVPEKLANCQKLQVLNLGNNKIIDKYPCPLKNISTLRVLILRSNKFYGSMRCQHINGTWKNLQIVDLAHNNFSGELHGKCLTKWRGMVAGEDDSQSKLKHLQFAFLQWNSMRYYQNTVTVTLKGLEVELVKILTIFTSIDFSNNHFQGPIPKELGELQSLFVLNLSQNALTGEIPTSLGKLRQLESLDFSSNNLIGNIPLELTYLTFLSFLNLSNNQLVGPIPKGTQIQSFSGSSFGGNKGLCGPPLTPNCSDSIPERNQTSGGEFDWQSIYSGVGFGVGAAGIMSLLLFWEEGRNWFDDSIDKILLVILPMMGFVYKTHDQWDDEADEDSDAEGTEFMEDCDENEDANEDGEFQGGYCVFCSKLDISKKRVIHDPKCTCHSSPPISSSSTSRSSSSSFS</sequence>
<accession>A0ABM4AAW4</accession>
<proteinExistence type="inferred from homology"/>
<keyword evidence="6 13" id="KW-0732">Signal</keyword>
<name>A0ABM4AAW4_ZIZJJ</name>
<evidence type="ECO:0000256" key="4">
    <source>
        <dbReference type="ARBA" id="ARBA00022614"/>
    </source>
</evidence>
<dbReference type="Pfam" id="PF00560">
    <property type="entry name" value="LRR_1"/>
    <property type="match status" value="8"/>
</dbReference>
<evidence type="ECO:0000256" key="2">
    <source>
        <dbReference type="ARBA" id="ARBA00009592"/>
    </source>
</evidence>
<evidence type="ECO:0000256" key="8">
    <source>
        <dbReference type="ARBA" id="ARBA00022989"/>
    </source>
</evidence>
<keyword evidence="10" id="KW-0675">Receptor</keyword>
<gene>
    <name evidence="17" type="primary">LOC107431251</name>
</gene>
<dbReference type="GeneID" id="107431251"/>
<dbReference type="InterPro" id="IPR013210">
    <property type="entry name" value="LRR_N_plant-typ"/>
</dbReference>
<keyword evidence="3" id="KW-1003">Cell membrane</keyword>
<evidence type="ECO:0000256" key="6">
    <source>
        <dbReference type="ARBA" id="ARBA00022729"/>
    </source>
</evidence>
<dbReference type="SMART" id="SM00369">
    <property type="entry name" value="LRR_TYP"/>
    <property type="match status" value="8"/>
</dbReference>
<evidence type="ECO:0000256" key="13">
    <source>
        <dbReference type="SAM" id="SignalP"/>
    </source>
</evidence>
<dbReference type="InterPro" id="IPR001611">
    <property type="entry name" value="Leu-rich_rpt"/>
</dbReference>
<feature type="region of interest" description="Disordered" evidence="12">
    <location>
        <begin position="1104"/>
        <end position="1127"/>
    </location>
</feature>
<reference evidence="17" key="1">
    <citation type="submission" date="2025-08" db="UniProtKB">
        <authorList>
            <consortium name="RefSeq"/>
        </authorList>
    </citation>
    <scope>IDENTIFICATION</scope>
    <source>
        <tissue evidence="17">Seedling</tissue>
    </source>
</reference>
<dbReference type="Pfam" id="PF08263">
    <property type="entry name" value="LRRNT_2"/>
    <property type="match status" value="1"/>
</dbReference>
<evidence type="ECO:0000256" key="11">
    <source>
        <dbReference type="ARBA" id="ARBA00023180"/>
    </source>
</evidence>
<evidence type="ECO:0000259" key="15">
    <source>
        <dbReference type="Pfam" id="PF23598"/>
    </source>
</evidence>
<dbReference type="InterPro" id="IPR032675">
    <property type="entry name" value="LRR_dom_sf"/>
</dbReference>
<dbReference type="InterPro" id="IPR003591">
    <property type="entry name" value="Leu-rich_rpt_typical-subtyp"/>
</dbReference>
<feature type="signal peptide" evidence="13">
    <location>
        <begin position="1"/>
        <end position="16"/>
    </location>
</feature>
<dbReference type="RefSeq" id="XP_060673851.1">
    <property type="nucleotide sequence ID" value="XM_060817868.1"/>
</dbReference>
<dbReference type="Gene3D" id="3.80.10.10">
    <property type="entry name" value="Ribonuclease Inhibitor"/>
    <property type="match status" value="4"/>
</dbReference>
<evidence type="ECO:0000256" key="3">
    <source>
        <dbReference type="ARBA" id="ARBA00022475"/>
    </source>
</evidence>
<dbReference type="PRINTS" id="PR00019">
    <property type="entry name" value="LEURICHRPT"/>
</dbReference>
<evidence type="ECO:0000313" key="16">
    <source>
        <dbReference type="Proteomes" id="UP001652623"/>
    </source>
</evidence>
<keyword evidence="5" id="KW-0812">Transmembrane</keyword>
<keyword evidence="4" id="KW-0433">Leucine-rich repeat</keyword>
<feature type="chain" id="PRO_5045035262" evidence="13">
    <location>
        <begin position="17"/>
        <end position="1127"/>
    </location>
</feature>
<dbReference type="PANTHER" id="PTHR48061">
    <property type="entry name" value="LEUCINE-RICH REPEAT RECEPTOR PROTEIN KINASE EMS1-LIKE-RELATED"/>
    <property type="match status" value="1"/>
</dbReference>